<dbReference type="RefSeq" id="WP_344268730.1">
    <property type="nucleotide sequence ID" value="NZ_BAAAKV010000001.1"/>
</dbReference>
<feature type="compositionally biased region" description="Low complexity" evidence="2">
    <location>
        <begin position="292"/>
        <end position="303"/>
    </location>
</feature>
<feature type="region of interest" description="Disordered" evidence="2">
    <location>
        <begin position="281"/>
        <end position="342"/>
    </location>
</feature>
<accession>A0ABN1UHA2</accession>
<comment type="caution">
    <text evidence="5">The sequence shown here is derived from an EMBL/GenBank/DDBJ whole genome shotgun (WGS) entry which is preliminary data.</text>
</comment>
<organism evidence="5 6">
    <name type="scientific">Streptomyces hebeiensis</name>
    <dbReference type="NCBI Taxonomy" id="229486"/>
    <lineage>
        <taxon>Bacteria</taxon>
        <taxon>Bacillati</taxon>
        <taxon>Actinomycetota</taxon>
        <taxon>Actinomycetes</taxon>
        <taxon>Kitasatosporales</taxon>
        <taxon>Streptomycetaceae</taxon>
        <taxon>Streptomyces</taxon>
    </lineage>
</organism>
<dbReference type="InterPro" id="IPR051024">
    <property type="entry name" value="GlcNAc_Chitin_IntDeg"/>
</dbReference>
<dbReference type="SUPFAM" id="SSF81296">
    <property type="entry name" value="E set domains"/>
    <property type="match status" value="1"/>
</dbReference>
<sequence length="388" mass="38398">MSTAGTVRGIRAVTAAGAVRAFRAVRAVTAILTVTVTVPAATALVALTTSPAYAHGAPTDPVSRVAACGSQGQLARTDACRAAVAANGGRGFEEFDNLRVAGVNGRDREVIPDGRLCSGGLDAYKGLDVARADWPATRLRAGDAFTLTYVSTIPHEGTFSLYLTTEGYDPTAPLTWADLAPQPFLTVDNPPLDDGAYRVSGTLPTGLTGRHMLYTIWRNTSTPDTYYSCSDVVFDGAGAGSDDGNASAGAGGTGNGAGTGAGTGAGGAGNGLGGGVGNSAAVTGTVSPRPDASVTASPAASAPPSVPETDGPGNTASGSSAEAAAPQADATPTSPQQATPSFPVAAGTQLDYVAIAAGGALVAAGIAVFASRRRRAAAAVGPSRKHRP</sequence>
<evidence type="ECO:0000256" key="2">
    <source>
        <dbReference type="SAM" id="MobiDB-lite"/>
    </source>
</evidence>
<evidence type="ECO:0000256" key="3">
    <source>
        <dbReference type="SAM" id="Phobius"/>
    </source>
</evidence>
<dbReference type="PANTHER" id="PTHR34823">
    <property type="entry name" value="GLCNAC-BINDING PROTEIN A"/>
    <property type="match status" value="1"/>
</dbReference>
<protein>
    <recommendedName>
        <fullName evidence="4">Chitin-binding type-4 domain-containing protein</fullName>
    </recommendedName>
</protein>
<name>A0ABN1UHA2_9ACTN</name>
<reference evidence="5 6" key="1">
    <citation type="journal article" date="2019" name="Int. J. Syst. Evol. Microbiol.">
        <title>The Global Catalogue of Microorganisms (GCM) 10K type strain sequencing project: providing services to taxonomists for standard genome sequencing and annotation.</title>
        <authorList>
            <consortium name="The Broad Institute Genomics Platform"/>
            <consortium name="The Broad Institute Genome Sequencing Center for Infectious Disease"/>
            <person name="Wu L."/>
            <person name="Ma J."/>
        </authorList>
    </citation>
    <scope>NUCLEOTIDE SEQUENCE [LARGE SCALE GENOMIC DNA]</scope>
    <source>
        <strain evidence="5 6">JCM 12696</strain>
    </source>
</reference>
<dbReference type="Gene3D" id="2.70.50.50">
    <property type="entry name" value="chitin-binding protein cbp21"/>
    <property type="match status" value="1"/>
</dbReference>
<dbReference type="Proteomes" id="UP001501371">
    <property type="component" value="Unassembled WGS sequence"/>
</dbReference>
<feature type="compositionally biased region" description="Low complexity" evidence="2">
    <location>
        <begin position="315"/>
        <end position="341"/>
    </location>
</feature>
<keyword evidence="1" id="KW-0732">Signal</keyword>
<evidence type="ECO:0000259" key="4">
    <source>
        <dbReference type="Pfam" id="PF03067"/>
    </source>
</evidence>
<dbReference type="PANTHER" id="PTHR34823:SF1">
    <property type="entry name" value="CHITIN-BINDING TYPE-4 DOMAIN-CONTAINING PROTEIN"/>
    <property type="match status" value="1"/>
</dbReference>
<keyword evidence="3" id="KW-0472">Membrane</keyword>
<dbReference type="Pfam" id="PF03067">
    <property type="entry name" value="LPMO_10"/>
    <property type="match status" value="1"/>
</dbReference>
<dbReference type="InterPro" id="IPR014756">
    <property type="entry name" value="Ig_E-set"/>
</dbReference>
<dbReference type="CDD" id="cd21177">
    <property type="entry name" value="LPMO_AA10"/>
    <property type="match status" value="1"/>
</dbReference>
<keyword evidence="3" id="KW-1133">Transmembrane helix</keyword>
<dbReference type="InterPro" id="IPR004302">
    <property type="entry name" value="Cellulose/chitin-bd_N"/>
</dbReference>
<proteinExistence type="predicted"/>
<evidence type="ECO:0000313" key="5">
    <source>
        <dbReference type="EMBL" id="GAA1150681.1"/>
    </source>
</evidence>
<keyword evidence="6" id="KW-1185">Reference proteome</keyword>
<evidence type="ECO:0000256" key="1">
    <source>
        <dbReference type="ARBA" id="ARBA00022729"/>
    </source>
</evidence>
<keyword evidence="3" id="KW-0812">Transmembrane</keyword>
<dbReference type="EMBL" id="BAAAKV010000001">
    <property type="protein sequence ID" value="GAA1150681.1"/>
    <property type="molecule type" value="Genomic_DNA"/>
</dbReference>
<feature type="domain" description="Chitin-binding type-4" evidence="4">
    <location>
        <begin position="55"/>
        <end position="232"/>
    </location>
</feature>
<evidence type="ECO:0000313" key="6">
    <source>
        <dbReference type="Proteomes" id="UP001501371"/>
    </source>
</evidence>
<feature type="transmembrane region" description="Helical" evidence="3">
    <location>
        <begin position="352"/>
        <end position="370"/>
    </location>
</feature>
<gene>
    <name evidence="5" type="ORF">GCM10009654_02550</name>
</gene>